<evidence type="ECO:0000259" key="1">
    <source>
        <dbReference type="Pfam" id="PF00535"/>
    </source>
</evidence>
<dbReference type="CDD" id="cd02440">
    <property type="entry name" value="AdoMet_MTases"/>
    <property type="match status" value="1"/>
</dbReference>
<keyword evidence="3" id="KW-0808">Transferase</keyword>
<dbReference type="SUPFAM" id="SSF53448">
    <property type="entry name" value="Nucleotide-diphospho-sugar transferases"/>
    <property type="match status" value="1"/>
</dbReference>
<dbReference type="GO" id="GO:0008757">
    <property type="term" value="F:S-adenosylmethionine-dependent methyltransferase activity"/>
    <property type="evidence" value="ECO:0007669"/>
    <property type="project" value="InterPro"/>
</dbReference>
<feature type="domain" description="Glycosyltransferase 2-like" evidence="1">
    <location>
        <begin position="5"/>
        <end position="176"/>
    </location>
</feature>
<dbReference type="PANTHER" id="PTHR43179:SF7">
    <property type="entry name" value="RHAMNOSYLTRANSFERASE WBBL"/>
    <property type="match status" value="1"/>
</dbReference>
<dbReference type="SUPFAM" id="SSF53335">
    <property type="entry name" value="S-adenosyl-L-methionine-dependent methyltransferases"/>
    <property type="match status" value="1"/>
</dbReference>
<accession>A0A4R3K9C1</accession>
<evidence type="ECO:0000313" key="3">
    <source>
        <dbReference type="EMBL" id="TCS79624.1"/>
    </source>
</evidence>
<gene>
    <name evidence="3" type="ORF">EDC37_10639</name>
</gene>
<dbReference type="AlphaFoldDB" id="A0A4R3K9C1"/>
<dbReference type="InterPro" id="IPR013216">
    <property type="entry name" value="Methyltransf_11"/>
</dbReference>
<keyword evidence="4" id="KW-1185">Reference proteome</keyword>
<dbReference type="Gene3D" id="3.90.550.10">
    <property type="entry name" value="Spore Coat Polysaccharide Biosynthesis Protein SpsA, Chain A"/>
    <property type="match status" value="1"/>
</dbReference>
<dbReference type="Gene3D" id="3.40.50.150">
    <property type="entry name" value="Vaccinia Virus protein VP39"/>
    <property type="match status" value="1"/>
</dbReference>
<reference evidence="3 4" key="1">
    <citation type="submission" date="2019-03" db="EMBL/GenBank/DDBJ databases">
        <title>Genomic Encyclopedia of Type Strains, Phase IV (KMG-IV): sequencing the most valuable type-strain genomes for metagenomic binning, comparative biology and taxonomic classification.</title>
        <authorList>
            <person name="Goeker M."/>
        </authorList>
    </citation>
    <scope>NUCLEOTIDE SEQUENCE [LARGE SCALE GENOMIC DNA]</scope>
    <source>
        <strain evidence="3 4">DSM 20467</strain>
    </source>
</reference>
<evidence type="ECO:0000313" key="4">
    <source>
        <dbReference type="Proteomes" id="UP000295188"/>
    </source>
</evidence>
<evidence type="ECO:0000259" key="2">
    <source>
        <dbReference type="Pfam" id="PF08241"/>
    </source>
</evidence>
<feature type="domain" description="Methyltransferase type 11" evidence="2">
    <location>
        <begin position="270"/>
        <end position="363"/>
    </location>
</feature>
<dbReference type="RefSeq" id="WP_132548636.1">
    <property type="nucleotide sequence ID" value="NZ_SMAA01000006.1"/>
</dbReference>
<name>A0A4R3K9C1_9FIRM</name>
<dbReference type="InterPro" id="IPR029044">
    <property type="entry name" value="Nucleotide-diphossugar_trans"/>
</dbReference>
<dbReference type="Pfam" id="PF08241">
    <property type="entry name" value="Methyltransf_11"/>
    <property type="match status" value="1"/>
</dbReference>
<sequence>MEITSIILAVHNELNSTSACINNIRKFTPKGTYEIVMVDNASTDGTANWLTQQDDIKTIKMSNNEGFVPACNLALKHAVGTEYVIMHNDVLVGPGWLESMKNLLYSDQRVGAVGPLNNKAIYPVNAFQYYPVAVSNQENLIQIANAILRKNKNNFRATTFLYTYCLLIKKSVVEDIGLFDERFKKGLMEDIDFSFRMLKAGYTLLVDMEIFVYHNAYTTLAKTCSNINDLANYAQRLFKEKWGFAALYSLGVRYELINKMDLNKPDLSVLEIGCACGSTLLEILNRNCTAKVHGIELDEHSAAIAQAILGSAVKIMNVEKGNLPFNEQQFDYVLIGDVLEHLYDPWRIINELWRYLKVGGCLITSIPNVKHTSAVQNLFALDWKYEDAGILDRTHLRFFTKSEIEHIFTNSTYQKIEMSRNIYSFNKEFTDKLADINKTSTEDYNTLQWLVKAYK</sequence>
<proteinExistence type="predicted"/>
<dbReference type="OrthoDB" id="9771846at2"/>
<dbReference type="Proteomes" id="UP000295188">
    <property type="component" value="Unassembled WGS sequence"/>
</dbReference>
<comment type="caution">
    <text evidence="3">The sequence shown here is derived from an EMBL/GenBank/DDBJ whole genome shotgun (WGS) entry which is preliminary data.</text>
</comment>
<organism evidence="3 4">
    <name type="scientific">Pectinatus cerevisiiphilus</name>
    <dbReference type="NCBI Taxonomy" id="86956"/>
    <lineage>
        <taxon>Bacteria</taxon>
        <taxon>Bacillati</taxon>
        <taxon>Bacillota</taxon>
        <taxon>Negativicutes</taxon>
        <taxon>Selenomonadales</taxon>
        <taxon>Selenomonadaceae</taxon>
        <taxon>Pectinatus</taxon>
    </lineage>
</organism>
<dbReference type="Pfam" id="PF00535">
    <property type="entry name" value="Glycos_transf_2"/>
    <property type="match status" value="1"/>
</dbReference>
<protein>
    <submittedName>
        <fullName evidence="3">GT2 family glycosyltransferase</fullName>
    </submittedName>
</protein>
<dbReference type="InterPro" id="IPR001173">
    <property type="entry name" value="Glyco_trans_2-like"/>
</dbReference>
<dbReference type="PANTHER" id="PTHR43179">
    <property type="entry name" value="RHAMNOSYLTRANSFERASE WBBL"/>
    <property type="match status" value="1"/>
</dbReference>
<dbReference type="InterPro" id="IPR029063">
    <property type="entry name" value="SAM-dependent_MTases_sf"/>
</dbReference>
<dbReference type="EMBL" id="SMAA01000006">
    <property type="protein sequence ID" value="TCS79624.1"/>
    <property type="molecule type" value="Genomic_DNA"/>
</dbReference>